<evidence type="ECO:0000313" key="1">
    <source>
        <dbReference type="EMBL" id="RPD54538.1"/>
    </source>
</evidence>
<dbReference type="PANTHER" id="PTHR35895">
    <property type="entry name" value="CHROMOSOME 16, WHOLE GENOME SHOTGUN SEQUENCE"/>
    <property type="match status" value="1"/>
</dbReference>
<dbReference type="OrthoDB" id="10039566at2759"/>
<accession>A0A5C2RS76</accession>
<dbReference type="STRING" id="1328759.A0A5C2RS76"/>
<gene>
    <name evidence="1" type="ORF">L227DRAFT_344644</name>
</gene>
<dbReference type="Proteomes" id="UP000313359">
    <property type="component" value="Unassembled WGS sequence"/>
</dbReference>
<evidence type="ECO:0000313" key="2">
    <source>
        <dbReference type="Proteomes" id="UP000313359"/>
    </source>
</evidence>
<name>A0A5C2RS76_9APHY</name>
<protein>
    <submittedName>
        <fullName evidence="1">Uncharacterized protein</fullName>
    </submittedName>
</protein>
<dbReference type="InterPro" id="IPR046368">
    <property type="entry name" value="Tag1"/>
</dbReference>
<dbReference type="AlphaFoldDB" id="A0A5C2RS76"/>
<dbReference type="GO" id="GO:0000329">
    <property type="term" value="C:fungal-type vacuole membrane"/>
    <property type="evidence" value="ECO:0007669"/>
    <property type="project" value="InterPro"/>
</dbReference>
<dbReference type="PANTHER" id="PTHR35895:SF1">
    <property type="entry name" value="LIPID-BINDING SERUM GLYCOPROTEIN C-TERMINAL DOMAIN-CONTAINING PROTEIN"/>
    <property type="match status" value="1"/>
</dbReference>
<dbReference type="Pfam" id="PF12505">
    <property type="entry name" value="DUF3712"/>
    <property type="match status" value="1"/>
</dbReference>
<sequence>MDAWVSHAGIFSATIKFNEPLQVAWVNTSGDQVTPGSFSLDPLKVKSKRAYINQTVPFTIADEAAFSAFTSAMITQPNFTWHLTSDKLDVRALAFPTAHGLHFKKDVTLNGMNNFGRARLARRLQAARDDPAGGIVFSATTGLDNSSAFNVNLGTGSGANTVIKPGSNAVTLDGRLVPQTGTDALATTFELFTKYLNGEQADVVATGKSSIQADGRAVSWLSAGLTALELHVPFVAPGGAVSPIKAITIGDMSLEFSTHAPWAPVSNSRTVLAAMELPFGFGLEIEEISNRGRCRACQLDG</sequence>
<organism evidence="1 2">
    <name type="scientific">Lentinus tigrinus ALCF2SS1-6</name>
    <dbReference type="NCBI Taxonomy" id="1328759"/>
    <lineage>
        <taxon>Eukaryota</taxon>
        <taxon>Fungi</taxon>
        <taxon>Dikarya</taxon>
        <taxon>Basidiomycota</taxon>
        <taxon>Agaricomycotina</taxon>
        <taxon>Agaricomycetes</taxon>
        <taxon>Polyporales</taxon>
        <taxon>Polyporaceae</taxon>
        <taxon>Lentinus</taxon>
    </lineage>
</organism>
<dbReference type="InterPro" id="IPR022185">
    <property type="entry name" value="DUF3712"/>
</dbReference>
<reference evidence="1" key="1">
    <citation type="journal article" date="2018" name="Genome Biol. Evol.">
        <title>Genomics and development of Lentinus tigrinus, a white-rot wood-decaying mushroom with dimorphic fruiting bodies.</title>
        <authorList>
            <person name="Wu B."/>
            <person name="Xu Z."/>
            <person name="Knudson A."/>
            <person name="Carlson A."/>
            <person name="Chen N."/>
            <person name="Kovaka S."/>
            <person name="LaButti K."/>
            <person name="Lipzen A."/>
            <person name="Pennachio C."/>
            <person name="Riley R."/>
            <person name="Schakwitz W."/>
            <person name="Umezawa K."/>
            <person name="Ohm R.A."/>
            <person name="Grigoriev I.V."/>
            <person name="Nagy L.G."/>
            <person name="Gibbons J."/>
            <person name="Hibbett D."/>
        </authorList>
    </citation>
    <scope>NUCLEOTIDE SEQUENCE [LARGE SCALE GENOMIC DNA]</scope>
    <source>
        <strain evidence="1">ALCF2SS1-6</strain>
    </source>
</reference>
<keyword evidence="2" id="KW-1185">Reference proteome</keyword>
<dbReference type="EMBL" id="ML122304">
    <property type="protein sequence ID" value="RPD54538.1"/>
    <property type="molecule type" value="Genomic_DNA"/>
</dbReference>
<proteinExistence type="predicted"/>